<dbReference type="EMBL" id="KB030713">
    <property type="protein sequence ID" value="ELK11089.1"/>
    <property type="molecule type" value="Genomic_DNA"/>
</dbReference>
<reference evidence="2" key="1">
    <citation type="journal article" date="2013" name="Science">
        <title>Comparative analysis of bat genomes provides insight into the evolution of flight and immunity.</title>
        <authorList>
            <person name="Zhang G."/>
            <person name="Cowled C."/>
            <person name="Shi Z."/>
            <person name="Huang Z."/>
            <person name="Bishop-Lilly K.A."/>
            <person name="Fang X."/>
            <person name="Wynne J.W."/>
            <person name="Xiong Z."/>
            <person name="Baker M.L."/>
            <person name="Zhao W."/>
            <person name="Tachedjian M."/>
            <person name="Zhu Y."/>
            <person name="Zhou P."/>
            <person name="Jiang X."/>
            <person name="Ng J."/>
            <person name="Yang L."/>
            <person name="Wu L."/>
            <person name="Xiao J."/>
            <person name="Feng Y."/>
            <person name="Chen Y."/>
            <person name="Sun X."/>
            <person name="Zhang Y."/>
            <person name="Marsh G.A."/>
            <person name="Crameri G."/>
            <person name="Broder C.C."/>
            <person name="Frey K.G."/>
            <person name="Wang L.F."/>
            <person name="Wang J."/>
        </authorList>
    </citation>
    <scope>NUCLEOTIDE SEQUENCE [LARGE SCALE GENOMIC DNA]</scope>
</reference>
<evidence type="ECO:0000313" key="1">
    <source>
        <dbReference type="EMBL" id="ELK11089.1"/>
    </source>
</evidence>
<sequence length="106" mass="11682">MEKVHGRESLRCVLGAEVASKGVSCENVTALRIHALPMCCVSVSSLCDSSLAQRQHPVPLSQGLRTLAVQEAVPSALREQRQFRPVPLHDVVSETSEIRGRKLLYY</sequence>
<proteinExistence type="predicted"/>
<dbReference type="InParanoid" id="L5KHC3"/>
<dbReference type="AlphaFoldDB" id="L5KHC3"/>
<keyword evidence="2" id="KW-1185">Reference proteome</keyword>
<organism evidence="1 2">
    <name type="scientific">Pteropus alecto</name>
    <name type="common">Black flying fox</name>
    <dbReference type="NCBI Taxonomy" id="9402"/>
    <lineage>
        <taxon>Eukaryota</taxon>
        <taxon>Metazoa</taxon>
        <taxon>Chordata</taxon>
        <taxon>Craniata</taxon>
        <taxon>Vertebrata</taxon>
        <taxon>Euteleostomi</taxon>
        <taxon>Mammalia</taxon>
        <taxon>Eutheria</taxon>
        <taxon>Laurasiatheria</taxon>
        <taxon>Chiroptera</taxon>
        <taxon>Yinpterochiroptera</taxon>
        <taxon>Pteropodoidea</taxon>
        <taxon>Pteropodidae</taxon>
        <taxon>Pteropodinae</taxon>
        <taxon>Pteropus</taxon>
    </lineage>
</organism>
<accession>L5KHC3</accession>
<evidence type="ECO:0000313" key="2">
    <source>
        <dbReference type="Proteomes" id="UP000010552"/>
    </source>
</evidence>
<protein>
    <submittedName>
        <fullName evidence="1">Uncharacterized protein</fullName>
    </submittedName>
</protein>
<name>L5KHC3_PTEAL</name>
<gene>
    <name evidence="1" type="ORF">PAL_GLEAN10017105</name>
</gene>
<dbReference type="Proteomes" id="UP000010552">
    <property type="component" value="Unassembled WGS sequence"/>
</dbReference>